<dbReference type="InterPro" id="IPR011004">
    <property type="entry name" value="Trimer_LpxA-like_sf"/>
</dbReference>
<dbReference type="GO" id="GO:0008780">
    <property type="term" value="F:acyl-[acyl-carrier-protein]-UDP-N-acetylglucosamine O-acyltransferase activity"/>
    <property type="evidence" value="ECO:0007669"/>
    <property type="project" value="UniProtKB-UniRule"/>
</dbReference>
<comment type="subunit">
    <text evidence="8">Homotrimer.</text>
</comment>
<reference evidence="10 11" key="1">
    <citation type="submission" date="2017-08" db="EMBL/GenBank/DDBJ databases">
        <title>Infants hospitalized years apart are colonized by the same room-sourced microbial strains.</title>
        <authorList>
            <person name="Brooks B."/>
            <person name="Olm M.R."/>
            <person name="Firek B.A."/>
            <person name="Baker R."/>
            <person name="Thomas B.C."/>
            <person name="Morowitz M.J."/>
            <person name="Banfield J.F."/>
        </authorList>
    </citation>
    <scope>NUCLEOTIDE SEQUENCE [LARGE SCALE GENOMIC DNA]</scope>
    <source>
        <strain evidence="10">S2_005_002_R2_29</strain>
    </source>
</reference>
<dbReference type="CDD" id="cd03351">
    <property type="entry name" value="LbH_UDP-GlcNAc_AT"/>
    <property type="match status" value="1"/>
</dbReference>
<evidence type="ECO:0000256" key="8">
    <source>
        <dbReference type="HAMAP-Rule" id="MF_00387"/>
    </source>
</evidence>
<proteinExistence type="inferred from homology"/>
<accession>A0A2W5PRD6</accession>
<name>A0A2W5PRD6_9BACT</name>
<evidence type="ECO:0000256" key="6">
    <source>
        <dbReference type="ARBA" id="ARBA00023098"/>
    </source>
</evidence>
<dbReference type="NCBIfam" id="NF003657">
    <property type="entry name" value="PRK05289.1"/>
    <property type="match status" value="1"/>
</dbReference>
<dbReference type="AlphaFoldDB" id="A0A2W5PRD6"/>
<dbReference type="UniPathway" id="UPA00359">
    <property type="reaction ID" value="UER00477"/>
</dbReference>
<dbReference type="Pfam" id="PF13720">
    <property type="entry name" value="Acetyltransf_11"/>
    <property type="match status" value="1"/>
</dbReference>
<dbReference type="Proteomes" id="UP000249417">
    <property type="component" value="Unassembled WGS sequence"/>
</dbReference>
<keyword evidence="1 8" id="KW-0963">Cytoplasm</keyword>
<dbReference type="HAMAP" id="MF_00387">
    <property type="entry name" value="LpxA"/>
    <property type="match status" value="1"/>
</dbReference>
<keyword evidence="3 8" id="KW-0441">Lipid A biosynthesis</keyword>
<gene>
    <name evidence="8" type="primary">lpxA</name>
    <name evidence="10" type="ORF">DI551_08635</name>
</gene>
<dbReference type="GO" id="GO:0016020">
    <property type="term" value="C:membrane"/>
    <property type="evidence" value="ECO:0007669"/>
    <property type="project" value="GOC"/>
</dbReference>
<dbReference type="InterPro" id="IPR001451">
    <property type="entry name" value="Hexapep"/>
</dbReference>
<keyword evidence="6 8" id="KW-0443">Lipid metabolism</keyword>
<comment type="caution">
    <text evidence="10">The sequence shown here is derived from an EMBL/GenBank/DDBJ whole genome shotgun (WGS) entry which is preliminary data.</text>
</comment>
<dbReference type="InterPro" id="IPR029098">
    <property type="entry name" value="Acetyltransf_C"/>
</dbReference>
<evidence type="ECO:0000256" key="5">
    <source>
        <dbReference type="ARBA" id="ARBA00022737"/>
    </source>
</evidence>
<dbReference type="PANTHER" id="PTHR43480:SF1">
    <property type="entry name" value="ACYL-[ACYL-CARRIER-PROTEIN]--UDP-N-ACETYLGLUCOSAMINE O-ACYLTRANSFERASE, MITOCHONDRIAL-RELATED"/>
    <property type="match status" value="1"/>
</dbReference>
<evidence type="ECO:0000256" key="2">
    <source>
        <dbReference type="ARBA" id="ARBA00022516"/>
    </source>
</evidence>
<keyword evidence="2 8" id="KW-0444">Lipid biosynthesis</keyword>
<evidence type="ECO:0000313" key="11">
    <source>
        <dbReference type="Proteomes" id="UP000249417"/>
    </source>
</evidence>
<sequence length="266" mass="28400">MSQIHQTAIIDPKARIGSNVSIGPFCVVGPNVTLGDNVVLKSHVVLDGHTTIGENTMIYPFASIGQETPDLKYKGEPSKLIIGKNNKIREYVTMNPGTEAGGMLTQVGDNCLFMPNTHVAHDCILGDRVIMANSAALGGHVQVGNNVVIGGLAAVHQFVRIGSFAVIGGMSGVESDVIPYGRVKGERAHLAGLNLIGLERGGFEKDTVKTLQKATKQLFDGDGTLDERIKNMSDEYANDSAVMQMIEFAKTRERFGLCGFPTSKAA</sequence>
<evidence type="ECO:0000256" key="4">
    <source>
        <dbReference type="ARBA" id="ARBA00022679"/>
    </source>
</evidence>
<dbReference type="InterPro" id="IPR018357">
    <property type="entry name" value="Hexapep_transf_CS"/>
</dbReference>
<comment type="function">
    <text evidence="8">Involved in the biosynthesis of lipid A, a phosphorylated glycolipid that anchors the lipopolysaccharide to the outer membrane of the cell.</text>
</comment>
<evidence type="ECO:0000256" key="7">
    <source>
        <dbReference type="ARBA" id="ARBA00023315"/>
    </source>
</evidence>
<dbReference type="PIRSF" id="PIRSF000456">
    <property type="entry name" value="UDP-GlcNAc_acltr"/>
    <property type="match status" value="1"/>
</dbReference>
<comment type="catalytic activity">
    <reaction evidence="8">
        <text>a (3R)-hydroxyacyl-[ACP] + UDP-N-acetyl-alpha-D-glucosamine = a UDP-3-O-[(3R)-3-hydroxyacyl]-N-acetyl-alpha-D-glucosamine + holo-[ACP]</text>
        <dbReference type="Rhea" id="RHEA:67812"/>
        <dbReference type="Rhea" id="RHEA-COMP:9685"/>
        <dbReference type="Rhea" id="RHEA-COMP:9945"/>
        <dbReference type="ChEBI" id="CHEBI:57705"/>
        <dbReference type="ChEBI" id="CHEBI:64479"/>
        <dbReference type="ChEBI" id="CHEBI:78827"/>
        <dbReference type="ChEBI" id="CHEBI:173225"/>
        <dbReference type="EC" id="2.3.1.129"/>
    </reaction>
</comment>
<dbReference type="PROSITE" id="PS00101">
    <property type="entry name" value="HEXAPEP_TRANSFERASES"/>
    <property type="match status" value="1"/>
</dbReference>
<keyword evidence="4 8" id="KW-0808">Transferase</keyword>
<dbReference type="InterPro" id="IPR037157">
    <property type="entry name" value="Acetyltransf_C_sf"/>
</dbReference>
<protein>
    <recommendedName>
        <fullName evidence="8">Acyl-[acyl-carrier-protein]--UDP-N-acetylglucosamine O-acyltransferase</fullName>
        <shortName evidence="8">UDP-N-acetylglucosamine acyltransferase</shortName>
        <ecNumber evidence="8">2.3.1.129</ecNumber>
    </recommendedName>
</protein>
<evidence type="ECO:0000256" key="3">
    <source>
        <dbReference type="ARBA" id="ARBA00022556"/>
    </source>
</evidence>
<dbReference type="InterPro" id="IPR010137">
    <property type="entry name" value="Lipid_A_LpxA"/>
</dbReference>
<dbReference type="SUPFAM" id="SSF51161">
    <property type="entry name" value="Trimeric LpxA-like enzymes"/>
    <property type="match status" value="1"/>
</dbReference>
<dbReference type="Gene3D" id="2.160.10.10">
    <property type="entry name" value="Hexapeptide repeat proteins"/>
    <property type="match status" value="1"/>
</dbReference>
<dbReference type="GO" id="GO:0009245">
    <property type="term" value="P:lipid A biosynthetic process"/>
    <property type="evidence" value="ECO:0007669"/>
    <property type="project" value="UniProtKB-UniRule"/>
</dbReference>
<comment type="subcellular location">
    <subcellularLocation>
        <location evidence="8">Cytoplasm</location>
    </subcellularLocation>
</comment>
<dbReference type="GO" id="GO:0005737">
    <property type="term" value="C:cytoplasm"/>
    <property type="evidence" value="ECO:0007669"/>
    <property type="project" value="UniProtKB-SubCell"/>
</dbReference>
<dbReference type="EMBL" id="QFQB01000065">
    <property type="protein sequence ID" value="PZQ45063.1"/>
    <property type="molecule type" value="Genomic_DNA"/>
</dbReference>
<keyword evidence="5 8" id="KW-0677">Repeat</keyword>
<dbReference type="NCBIfam" id="TIGR01852">
    <property type="entry name" value="lipid_A_lpxA"/>
    <property type="match status" value="1"/>
</dbReference>
<feature type="domain" description="UDP N-acetylglucosamine O-acyltransferase C-terminal" evidence="9">
    <location>
        <begin position="176"/>
        <end position="258"/>
    </location>
</feature>
<evidence type="ECO:0000259" key="9">
    <source>
        <dbReference type="Pfam" id="PF13720"/>
    </source>
</evidence>
<comment type="similarity">
    <text evidence="8">Belongs to the transferase hexapeptide repeat family. LpxA subfamily.</text>
</comment>
<dbReference type="Gene3D" id="1.20.1180.10">
    <property type="entry name" value="Udp N-acetylglucosamine O-acyltransferase, C-terminal domain"/>
    <property type="match status" value="1"/>
</dbReference>
<evidence type="ECO:0000256" key="1">
    <source>
        <dbReference type="ARBA" id="ARBA00022490"/>
    </source>
</evidence>
<evidence type="ECO:0000313" key="10">
    <source>
        <dbReference type="EMBL" id="PZQ45063.1"/>
    </source>
</evidence>
<dbReference type="PANTHER" id="PTHR43480">
    <property type="entry name" value="ACYL-[ACYL-CARRIER-PROTEIN]--UDP-N-ACETYLGLUCOSAMINE O-ACYLTRANSFERASE"/>
    <property type="match status" value="1"/>
</dbReference>
<dbReference type="EC" id="2.3.1.129" evidence="8"/>
<comment type="pathway">
    <text evidence="8">Glycolipid biosynthesis; lipid IV(A) biosynthesis; lipid IV(A) from (3R)-3-hydroxytetradecanoyl-[acyl-carrier-protein] and UDP-N-acetyl-alpha-D-glucosamine: step 1/6.</text>
</comment>
<organism evidence="10 11">
    <name type="scientific">Micavibrio aeruginosavorus</name>
    <dbReference type="NCBI Taxonomy" id="349221"/>
    <lineage>
        <taxon>Bacteria</taxon>
        <taxon>Pseudomonadati</taxon>
        <taxon>Bdellovibrionota</taxon>
        <taxon>Bdellovibrionia</taxon>
        <taxon>Bdellovibrionales</taxon>
        <taxon>Pseudobdellovibrionaceae</taxon>
        <taxon>Micavibrio</taxon>
    </lineage>
</organism>
<keyword evidence="7 8" id="KW-0012">Acyltransferase</keyword>
<dbReference type="Pfam" id="PF00132">
    <property type="entry name" value="Hexapep"/>
    <property type="match status" value="2"/>
</dbReference>